<name>A0A852X8S6_9MICO</name>
<keyword evidence="5" id="KW-1185">Reference proteome</keyword>
<dbReference type="InterPro" id="IPR048576">
    <property type="entry name" value="Rv2175c_wHTH"/>
</dbReference>
<evidence type="ECO:0000259" key="3">
    <source>
        <dbReference type="Pfam" id="PF21531"/>
    </source>
</evidence>
<comment type="caution">
    <text evidence="4">The sequence shown here is derived from an EMBL/GenBank/DDBJ whole genome shotgun (WGS) entry which is preliminary data.</text>
</comment>
<evidence type="ECO:0000259" key="2">
    <source>
        <dbReference type="Pfam" id="PF18367"/>
    </source>
</evidence>
<dbReference type="Proteomes" id="UP000592181">
    <property type="component" value="Unassembled WGS sequence"/>
</dbReference>
<evidence type="ECO:0008006" key="6">
    <source>
        <dbReference type="Google" id="ProtNLM"/>
    </source>
</evidence>
<sequence length="162" mass="17406">MTDASSTDESSPDESSTDDRRVDQGASSQDRAPAEAAAPGSPVPAPDPLDELEWLTLPDLAERLGLRLTQVRRLLDDRVLVGIRRGERRVLSVPADFLDDEGPLPALAGTFTVLADSGLDDAEIIAWMTARDETLPGGPTPLAAIRAGHKTEVRRRAMEEAL</sequence>
<gene>
    <name evidence="4" type="ORF">BJY28_002349</name>
</gene>
<feature type="domain" description="DNA-binding protein Rv2175c wHTH" evidence="3">
    <location>
        <begin position="48"/>
        <end position="98"/>
    </location>
</feature>
<evidence type="ECO:0000313" key="4">
    <source>
        <dbReference type="EMBL" id="NYG37880.1"/>
    </source>
</evidence>
<dbReference type="AlphaFoldDB" id="A0A852X8S6"/>
<organism evidence="4 5">
    <name type="scientific">Janibacter alkaliphilus</name>
    <dbReference type="NCBI Taxonomy" id="1069963"/>
    <lineage>
        <taxon>Bacteria</taxon>
        <taxon>Bacillati</taxon>
        <taxon>Actinomycetota</taxon>
        <taxon>Actinomycetes</taxon>
        <taxon>Micrococcales</taxon>
        <taxon>Intrasporangiaceae</taxon>
        <taxon>Janibacter</taxon>
    </lineage>
</organism>
<dbReference type="Pfam" id="PF21531">
    <property type="entry name" value="Rv2175c_wHTH"/>
    <property type="match status" value="1"/>
</dbReference>
<reference evidence="4 5" key="1">
    <citation type="submission" date="2020-07" db="EMBL/GenBank/DDBJ databases">
        <title>Sequencing the genomes of 1000 actinobacteria strains.</title>
        <authorList>
            <person name="Klenk H.-P."/>
        </authorList>
    </citation>
    <scope>NUCLEOTIDE SEQUENCE [LARGE SCALE GENOMIC DNA]</scope>
    <source>
        <strain evidence="4 5">DSM 24723</strain>
    </source>
</reference>
<evidence type="ECO:0000256" key="1">
    <source>
        <dbReference type="SAM" id="MobiDB-lite"/>
    </source>
</evidence>
<dbReference type="GO" id="GO:0003677">
    <property type="term" value="F:DNA binding"/>
    <property type="evidence" value="ECO:0007669"/>
    <property type="project" value="InterPro"/>
</dbReference>
<dbReference type="RefSeq" id="WP_343037084.1">
    <property type="nucleotide sequence ID" value="NZ_JACBZX010000001.1"/>
</dbReference>
<evidence type="ECO:0000313" key="5">
    <source>
        <dbReference type="Proteomes" id="UP000592181"/>
    </source>
</evidence>
<protein>
    <recommendedName>
        <fullName evidence="6">Helix-turn-helix domain-containing protein</fullName>
    </recommendedName>
</protein>
<dbReference type="InterPro" id="IPR041098">
    <property type="entry name" value="Rv2175c_C"/>
</dbReference>
<feature type="region of interest" description="Disordered" evidence="1">
    <location>
        <begin position="1"/>
        <end position="50"/>
    </location>
</feature>
<dbReference type="Pfam" id="PF18367">
    <property type="entry name" value="Rv2175c_C"/>
    <property type="match status" value="1"/>
</dbReference>
<proteinExistence type="predicted"/>
<accession>A0A852X8S6</accession>
<dbReference type="EMBL" id="JACBZX010000001">
    <property type="protein sequence ID" value="NYG37880.1"/>
    <property type="molecule type" value="Genomic_DNA"/>
</dbReference>
<feature type="domain" description="Rv2175c C-terminal" evidence="2">
    <location>
        <begin position="106"/>
        <end position="158"/>
    </location>
</feature>